<dbReference type="PANTHER" id="PTHR48098">
    <property type="entry name" value="ENTEROCHELIN ESTERASE-RELATED"/>
    <property type="match status" value="1"/>
</dbReference>
<protein>
    <submittedName>
        <fullName evidence="1">Esterase family protein</fullName>
    </submittedName>
</protein>
<organism evidence="1 2">
    <name type="scientific">Candidatus Olsenella stercoravium</name>
    <dbReference type="NCBI Taxonomy" id="2838713"/>
    <lineage>
        <taxon>Bacteria</taxon>
        <taxon>Bacillati</taxon>
        <taxon>Actinomycetota</taxon>
        <taxon>Coriobacteriia</taxon>
        <taxon>Coriobacteriales</taxon>
        <taxon>Atopobiaceae</taxon>
        <taxon>Olsenella</taxon>
    </lineage>
</organism>
<dbReference type="SUPFAM" id="SSF53474">
    <property type="entry name" value="alpha/beta-Hydrolases"/>
    <property type="match status" value="1"/>
</dbReference>
<reference evidence="1" key="1">
    <citation type="journal article" date="2021" name="PeerJ">
        <title>Extensive microbial diversity within the chicken gut microbiome revealed by metagenomics and culture.</title>
        <authorList>
            <person name="Gilroy R."/>
            <person name="Ravi A."/>
            <person name="Getino M."/>
            <person name="Pursley I."/>
            <person name="Horton D.L."/>
            <person name="Alikhan N.F."/>
            <person name="Baker D."/>
            <person name="Gharbi K."/>
            <person name="Hall N."/>
            <person name="Watson M."/>
            <person name="Adriaenssens E.M."/>
            <person name="Foster-Nyarko E."/>
            <person name="Jarju S."/>
            <person name="Secka A."/>
            <person name="Antonio M."/>
            <person name="Oren A."/>
            <person name="Chaudhuri R.R."/>
            <person name="La Ragione R."/>
            <person name="Hildebrand F."/>
            <person name="Pallen M.J."/>
        </authorList>
    </citation>
    <scope>NUCLEOTIDE SEQUENCE</scope>
    <source>
        <strain evidence="1">ChiHecolR3B27-1887</strain>
    </source>
</reference>
<sequence>MALISVDYFSSSLMRTTTLEVILPIDDQGAAYATDSVMRHAGGTLEAEMKAWEGRPYPPKKAPFKTLFLLHGISGNHADWISETRIRSWAENHGIAVVMPSGYNAFYLDQPEVHNYYGRFVGQELVEVARRMFPLSTRREDTFIGGISMGAYGALRNGLKYCETFGSIVSLSSAMIINDFDQIISSDGLFFLSRDFLEHTFGDLSHVRDSDKDPARLAADLVYCDRPRPRIFMTCGNQDPLAEANRMLAGRMRDTGLDVTYHEMTGGHDWEFWNAALPEALDWLL</sequence>
<name>A0A9D2IP81_9ACTN</name>
<evidence type="ECO:0000313" key="2">
    <source>
        <dbReference type="Proteomes" id="UP000824029"/>
    </source>
</evidence>
<dbReference type="AlphaFoldDB" id="A0A9D2IP81"/>
<accession>A0A9D2IP81</accession>
<dbReference type="Pfam" id="PF00756">
    <property type="entry name" value="Esterase"/>
    <property type="match status" value="1"/>
</dbReference>
<dbReference type="PANTHER" id="PTHR48098:SF1">
    <property type="entry name" value="DIACYLGLYCEROL ACYLTRANSFERASE_MYCOLYLTRANSFERASE AG85A"/>
    <property type="match status" value="1"/>
</dbReference>
<comment type="caution">
    <text evidence="1">The sequence shown here is derived from an EMBL/GenBank/DDBJ whole genome shotgun (WGS) entry which is preliminary data.</text>
</comment>
<reference evidence="1" key="2">
    <citation type="submission" date="2021-04" db="EMBL/GenBank/DDBJ databases">
        <authorList>
            <person name="Gilroy R."/>
        </authorList>
    </citation>
    <scope>NUCLEOTIDE SEQUENCE</scope>
    <source>
        <strain evidence="1">ChiHecolR3B27-1887</strain>
    </source>
</reference>
<dbReference type="InterPro" id="IPR029058">
    <property type="entry name" value="AB_hydrolase_fold"/>
</dbReference>
<gene>
    <name evidence="1" type="ORF">IAA22_03435</name>
</gene>
<dbReference type="InterPro" id="IPR000801">
    <property type="entry name" value="Esterase-like"/>
</dbReference>
<dbReference type="Proteomes" id="UP000824029">
    <property type="component" value="Unassembled WGS sequence"/>
</dbReference>
<evidence type="ECO:0000313" key="1">
    <source>
        <dbReference type="EMBL" id="HIZ18151.1"/>
    </source>
</evidence>
<proteinExistence type="predicted"/>
<dbReference type="InterPro" id="IPR050583">
    <property type="entry name" value="Mycobacterial_A85_antigen"/>
</dbReference>
<dbReference type="Gene3D" id="3.40.50.1820">
    <property type="entry name" value="alpha/beta hydrolase"/>
    <property type="match status" value="1"/>
</dbReference>
<dbReference type="GO" id="GO:0016747">
    <property type="term" value="F:acyltransferase activity, transferring groups other than amino-acyl groups"/>
    <property type="evidence" value="ECO:0007669"/>
    <property type="project" value="TreeGrafter"/>
</dbReference>
<dbReference type="EMBL" id="DXBZ01000062">
    <property type="protein sequence ID" value="HIZ18151.1"/>
    <property type="molecule type" value="Genomic_DNA"/>
</dbReference>